<dbReference type="OrthoDB" id="2317741at2759"/>
<name>A0A8H6M086_9AGAR</name>
<dbReference type="EMBL" id="JACGCI010000086">
    <property type="protein sequence ID" value="KAF6747017.1"/>
    <property type="molecule type" value="Genomic_DNA"/>
</dbReference>
<accession>A0A8H6M086</accession>
<protein>
    <submittedName>
        <fullName evidence="2">Uncharacterized protein</fullName>
    </submittedName>
</protein>
<evidence type="ECO:0000313" key="3">
    <source>
        <dbReference type="EMBL" id="KAF6765730.1"/>
    </source>
</evidence>
<feature type="signal peptide" evidence="1">
    <location>
        <begin position="1"/>
        <end position="19"/>
    </location>
</feature>
<keyword evidence="4" id="KW-1185">Reference proteome</keyword>
<gene>
    <name evidence="3" type="ORF">DFP72DRAFT_1162515</name>
    <name evidence="2" type="ORF">DFP72DRAFT_972908</name>
</gene>
<evidence type="ECO:0000313" key="2">
    <source>
        <dbReference type="EMBL" id="KAF6747017.1"/>
    </source>
</evidence>
<dbReference type="Proteomes" id="UP000521943">
    <property type="component" value="Unassembled WGS sequence"/>
</dbReference>
<reference evidence="2 4" key="1">
    <citation type="submission" date="2020-07" db="EMBL/GenBank/DDBJ databases">
        <title>Comparative genomics of pyrophilous fungi reveals a link between fire events and developmental genes.</title>
        <authorList>
            <consortium name="DOE Joint Genome Institute"/>
            <person name="Steindorff A.S."/>
            <person name="Carver A."/>
            <person name="Calhoun S."/>
            <person name="Stillman K."/>
            <person name="Liu H."/>
            <person name="Lipzen A."/>
            <person name="Pangilinan J."/>
            <person name="Labutti K."/>
            <person name="Bruns T.D."/>
            <person name="Grigoriev I.V."/>
        </authorList>
    </citation>
    <scope>NUCLEOTIDE SEQUENCE [LARGE SCALE GENOMIC DNA]</scope>
    <source>
        <strain evidence="2 4">CBS 144469</strain>
    </source>
</reference>
<keyword evidence="1" id="KW-0732">Signal</keyword>
<proteinExistence type="predicted"/>
<feature type="chain" id="PRO_5036266559" evidence="1">
    <location>
        <begin position="20"/>
        <end position="122"/>
    </location>
</feature>
<evidence type="ECO:0000313" key="4">
    <source>
        <dbReference type="Proteomes" id="UP000521943"/>
    </source>
</evidence>
<sequence length="122" mass="12693">MRAASFISSIALLTAAVSAATNGVFVPQITAPVAEAIWKIGSTQTVTWDISNAPADVSNPEGEIFLRNLVKGQILFSSPLATGFSILAGNQSVTVPNIVPGSYQIVLVGDSGNFSPIFRISN</sequence>
<evidence type="ECO:0000256" key="1">
    <source>
        <dbReference type="SAM" id="SignalP"/>
    </source>
</evidence>
<organism evidence="2 4">
    <name type="scientific">Ephemerocybe angulata</name>
    <dbReference type="NCBI Taxonomy" id="980116"/>
    <lineage>
        <taxon>Eukaryota</taxon>
        <taxon>Fungi</taxon>
        <taxon>Dikarya</taxon>
        <taxon>Basidiomycota</taxon>
        <taxon>Agaricomycotina</taxon>
        <taxon>Agaricomycetes</taxon>
        <taxon>Agaricomycetidae</taxon>
        <taxon>Agaricales</taxon>
        <taxon>Agaricineae</taxon>
        <taxon>Psathyrellaceae</taxon>
        <taxon>Ephemerocybe</taxon>
    </lineage>
</organism>
<comment type="caution">
    <text evidence="2">The sequence shown here is derived from an EMBL/GenBank/DDBJ whole genome shotgun (WGS) entry which is preliminary data.</text>
</comment>
<dbReference type="EMBL" id="JACGCI010000002">
    <property type="protein sequence ID" value="KAF6765730.1"/>
    <property type="molecule type" value="Genomic_DNA"/>
</dbReference>
<dbReference type="AlphaFoldDB" id="A0A8H6M086"/>